<dbReference type="PANTHER" id="PTHR33116:SF80">
    <property type="entry name" value="REVERSE TRANSCRIPTASE ZINC-BINDING DOMAIN-CONTAINING PROTEIN"/>
    <property type="match status" value="1"/>
</dbReference>
<dbReference type="AlphaFoldDB" id="A0AAP0R798"/>
<evidence type="ECO:0000256" key="1">
    <source>
        <dbReference type="SAM" id="Phobius"/>
    </source>
</evidence>
<keyword evidence="1" id="KW-0472">Membrane</keyword>
<reference evidence="3 4" key="1">
    <citation type="journal article" date="2024" name="Plant J.">
        <title>Genome sequences and population genomics reveal climatic adaptation and genomic divergence between two closely related sweetgum species.</title>
        <authorList>
            <person name="Xu W.Q."/>
            <person name="Ren C.Q."/>
            <person name="Zhang X.Y."/>
            <person name="Comes H.P."/>
            <person name="Liu X.H."/>
            <person name="Li Y.G."/>
            <person name="Kettle C.J."/>
            <person name="Jalonen R."/>
            <person name="Gaisberger H."/>
            <person name="Ma Y.Z."/>
            <person name="Qiu Y.X."/>
        </authorList>
    </citation>
    <scope>NUCLEOTIDE SEQUENCE [LARGE SCALE GENOMIC DNA]</scope>
    <source>
        <strain evidence="3">Hangzhou</strain>
    </source>
</reference>
<keyword evidence="1" id="KW-1133">Transmembrane helix</keyword>
<sequence length="399" mass="45918">MAKDTPMARINIIARSCGFQHKKLPITYLGAPLFSGCPSLLIFENLLVKIRQKVVGWRSKLLSQGGRLVLIRHVLSSMPIYLLSAMHFPTSIIKDSERIFSDFFWGDSNGKKRRKWIAWESICCPCSEGGLNIRSVTNVMKSFRIKQAWAIFTSDSLWARFMILKYVKSTHLSQVQFHTGCSNLWWHILKVFPFIFDNSCWVIGRGEVDLLFDNWLGSGTLCSVFPPSQPPVRTVSVQEGFDSDFQVDGISSTMRDFICRNIAVSSIRLRDDPDNFIWKPATDGKFSVKSAYNICRLRRPYQSWWKLIWFKRVPIKISVFSWKLVHSVVSVDSVIQACDVHLASWCHCCEHHQVESLHHLFISGNFARLVWRHFEDVFCIPTRNFNTVSQGWESTVAVA</sequence>
<gene>
    <name evidence="3" type="ORF">L1049_002255</name>
</gene>
<dbReference type="Pfam" id="PF13966">
    <property type="entry name" value="zf-RVT"/>
    <property type="match status" value="1"/>
</dbReference>
<evidence type="ECO:0000259" key="2">
    <source>
        <dbReference type="Pfam" id="PF13966"/>
    </source>
</evidence>
<keyword evidence="1" id="KW-0812">Transmembrane</keyword>
<keyword evidence="4" id="KW-1185">Reference proteome</keyword>
<name>A0AAP0R798_LIQFO</name>
<dbReference type="EMBL" id="JBBPBK010000013">
    <property type="protein sequence ID" value="KAK9271890.1"/>
    <property type="molecule type" value="Genomic_DNA"/>
</dbReference>
<dbReference type="PANTHER" id="PTHR33116">
    <property type="entry name" value="REVERSE TRANSCRIPTASE ZINC-BINDING DOMAIN-CONTAINING PROTEIN-RELATED-RELATED"/>
    <property type="match status" value="1"/>
</dbReference>
<feature type="transmembrane region" description="Helical" evidence="1">
    <location>
        <begin position="69"/>
        <end position="88"/>
    </location>
</feature>
<organism evidence="3 4">
    <name type="scientific">Liquidambar formosana</name>
    <name type="common">Formosan gum</name>
    <dbReference type="NCBI Taxonomy" id="63359"/>
    <lineage>
        <taxon>Eukaryota</taxon>
        <taxon>Viridiplantae</taxon>
        <taxon>Streptophyta</taxon>
        <taxon>Embryophyta</taxon>
        <taxon>Tracheophyta</taxon>
        <taxon>Spermatophyta</taxon>
        <taxon>Magnoliopsida</taxon>
        <taxon>eudicotyledons</taxon>
        <taxon>Gunneridae</taxon>
        <taxon>Pentapetalae</taxon>
        <taxon>Saxifragales</taxon>
        <taxon>Altingiaceae</taxon>
        <taxon>Liquidambar</taxon>
    </lineage>
</organism>
<protein>
    <recommendedName>
        <fullName evidence="2">Reverse transcriptase zinc-binding domain-containing protein</fullName>
    </recommendedName>
</protein>
<dbReference type="InterPro" id="IPR026960">
    <property type="entry name" value="RVT-Znf"/>
</dbReference>
<feature type="transmembrane region" description="Helical" evidence="1">
    <location>
        <begin position="26"/>
        <end position="48"/>
    </location>
</feature>
<evidence type="ECO:0000313" key="4">
    <source>
        <dbReference type="Proteomes" id="UP001415857"/>
    </source>
</evidence>
<evidence type="ECO:0000313" key="3">
    <source>
        <dbReference type="EMBL" id="KAK9271890.1"/>
    </source>
</evidence>
<dbReference type="Proteomes" id="UP001415857">
    <property type="component" value="Unassembled WGS sequence"/>
</dbReference>
<comment type="caution">
    <text evidence="3">The sequence shown here is derived from an EMBL/GenBank/DDBJ whole genome shotgun (WGS) entry which is preliminary data.</text>
</comment>
<feature type="domain" description="Reverse transcriptase zinc-binding" evidence="2">
    <location>
        <begin position="286"/>
        <end position="371"/>
    </location>
</feature>
<proteinExistence type="predicted"/>
<accession>A0AAP0R798</accession>